<sequence length="277" mass="31042">MNLFAQKEQLSPGHLKIADFVERNPEEILFMTEQEIADKLGVSIATVSRFWRAVGYDNAKAFKIRLRTSEDTTPALKLNKTISRMDTSSLPVQLLEASVSHLQETLSHMKQGDLEHAASILAEARRVYIYAPGPSAGLAELLSFRLSRFGLTVIHLAGSGHELLESLMHMQQEDMVLLMSFTRLLPEAEVILDYAKEVNSKAVLVTDREDLLYGLSTELSFYVSRGELGEFHSMVTPLLLMEQLVLAVGLLQKEQALSKLERLAELRSKYADKLPRG</sequence>
<dbReference type="Gene3D" id="3.40.50.10490">
    <property type="entry name" value="Glucose-6-phosphate isomerase like protein, domain 1"/>
    <property type="match status" value="1"/>
</dbReference>
<dbReference type="SUPFAM" id="SSF53697">
    <property type="entry name" value="SIS domain"/>
    <property type="match status" value="1"/>
</dbReference>
<dbReference type="InterPro" id="IPR009057">
    <property type="entry name" value="Homeodomain-like_sf"/>
</dbReference>
<dbReference type="AlphaFoldDB" id="A0A2W0C3T1"/>
<dbReference type="InterPro" id="IPR001347">
    <property type="entry name" value="SIS_dom"/>
</dbReference>
<dbReference type="SUPFAM" id="SSF46689">
    <property type="entry name" value="Homeodomain-like"/>
    <property type="match status" value="1"/>
</dbReference>
<dbReference type="RefSeq" id="WP_110821661.1">
    <property type="nucleotide sequence ID" value="NZ_PRLG01000022.1"/>
</dbReference>
<dbReference type="InterPro" id="IPR035472">
    <property type="entry name" value="RpiR-like_SIS"/>
</dbReference>
<dbReference type="CDD" id="cd05013">
    <property type="entry name" value="SIS_RpiR"/>
    <property type="match status" value="1"/>
</dbReference>
<keyword evidence="1" id="KW-0805">Transcription regulation</keyword>
<reference evidence="6 7" key="1">
    <citation type="submission" date="2018-01" db="EMBL/GenBank/DDBJ databases">
        <title>Genome sequence of the PGP bacterium Paenibacillus illinoisensis E3.</title>
        <authorList>
            <person name="Rolli E."/>
            <person name="Marasco R."/>
            <person name="Bessem C."/>
            <person name="Michoud G."/>
            <person name="Gaiarsa S."/>
            <person name="Borin S."/>
            <person name="Daffonchio D."/>
        </authorList>
    </citation>
    <scope>NUCLEOTIDE SEQUENCE [LARGE SCALE GENOMIC DNA]</scope>
    <source>
        <strain evidence="6 7">E3</strain>
    </source>
</reference>
<dbReference type="InterPro" id="IPR036388">
    <property type="entry name" value="WH-like_DNA-bd_sf"/>
</dbReference>
<feature type="domain" description="HTH rpiR-type" evidence="4">
    <location>
        <begin position="1"/>
        <end position="73"/>
    </location>
</feature>
<accession>A0A2W0C3T1</accession>
<dbReference type="InterPro" id="IPR047640">
    <property type="entry name" value="RpiR-like"/>
</dbReference>
<dbReference type="OrthoDB" id="370421at2"/>
<dbReference type="InterPro" id="IPR000281">
    <property type="entry name" value="HTH_RpiR"/>
</dbReference>
<gene>
    <name evidence="6" type="ORF">PIL02S_04692</name>
</gene>
<dbReference type="GO" id="GO:0004340">
    <property type="term" value="F:glucokinase activity"/>
    <property type="evidence" value="ECO:0007669"/>
    <property type="project" value="UniProtKB-EC"/>
</dbReference>
<dbReference type="PROSITE" id="PS51464">
    <property type="entry name" value="SIS"/>
    <property type="match status" value="1"/>
</dbReference>
<evidence type="ECO:0000259" key="5">
    <source>
        <dbReference type="PROSITE" id="PS51464"/>
    </source>
</evidence>
<dbReference type="Pfam" id="PF01380">
    <property type="entry name" value="SIS"/>
    <property type="match status" value="1"/>
</dbReference>
<dbReference type="GO" id="GO:0097367">
    <property type="term" value="F:carbohydrate derivative binding"/>
    <property type="evidence" value="ECO:0007669"/>
    <property type="project" value="InterPro"/>
</dbReference>
<dbReference type="Proteomes" id="UP000247459">
    <property type="component" value="Unassembled WGS sequence"/>
</dbReference>
<evidence type="ECO:0000256" key="3">
    <source>
        <dbReference type="ARBA" id="ARBA00023163"/>
    </source>
</evidence>
<dbReference type="GO" id="GO:0003677">
    <property type="term" value="F:DNA binding"/>
    <property type="evidence" value="ECO:0007669"/>
    <property type="project" value="UniProtKB-KW"/>
</dbReference>
<evidence type="ECO:0000256" key="1">
    <source>
        <dbReference type="ARBA" id="ARBA00023015"/>
    </source>
</evidence>
<organism evidence="6 7">
    <name type="scientific">Paenibacillus illinoisensis</name>
    <dbReference type="NCBI Taxonomy" id="59845"/>
    <lineage>
        <taxon>Bacteria</taxon>
        <taxon>Bacillati</taxon>
        <taxon>Bacillota</taxon>
        <taxon>Bacilli</taxon>
        <taxon>Bacillales</taxon>
        <taxon>Paenibacillaceae</taxon>
        <taxon>Paenibacillus</taxon>
    </lineage>
</organism>
<feature type="domain" description="SIS" evidence="5">
    <location>
        <begin position="117"/>
        <end position="256"/>
    </location>
</feature>
<evidence type="ECO:0000313" key="6">
    <source>
        <dbReference type="EMBL" id="PYY27193.1"/>
    </source>
</evidence>
<dbReference type="InterPro" id="IPR046348">
    <property type="entry name" value="SIS_dom_sf"/>
</dbReference>
<dbReference type="PROSITE" id="PS51071">
    <property type="entry name" value="HTH_RPIR"/>
    <property type="match status" value="1"/>
</dbReference>
<dbReference type="EMBL" id="PRLG01000022">
    <property type="protein sequence ID" value="PYY27193.1"/>
    <property type="molecule type" value="Genomic_DNA"/>
</dbReference>
<comment type="caution">
    <text evidence="6">The sequence shown here is derived from an EMBL/GenBank/DDBJ whole genome shotgun (WGS) entry which is preliminary data.</text>
</comment>
<keyword evidence="6" id="KW-0808">Transferase</keyword>
<proteinExistence type="predicted"/>
<evidence type="ECO:0000313" key="7">
    <source>
        <dbReference type="Proteomes" id="UP000247459"/>
    </source>
</evidence>
<name>A0A2W0C3T1_9BACL</name>
<evidence type="ECO:0000259" key="4">
    <source>
        <dbReference type="PROSITE" id="PS51071"/>
    </source>
</evidence>
<protein>
    <submittedName>
        <fullName evidence="6">Transcriptional regulator</fullName>
        <ecNumber evidence="6">2.7.1.2</ecNumber>
    </submittedName>
</protein>
<dbReference type="PANTHER" id="PTHR30514">
    <property type="entry name" value="GLUCOKINASE"/>
    <property type="match status" value="1"/>
</dbReference>
<dbReference type="GO" id="GO:0003700">
    <property type="term" value="F:DNA-binding transcription factor activity"/>
    <property type="evidence" value="ECO:0007669"/>
    <property type="project" value="InterPro"/>
</dbReference>
<dbReference type="Pfam" id="PF01418">
    <property type="entry name" value="HTH_6"/>
    <property type="match status" value="1"/>
</dbReference>
<evidence type="ECO:0000256" key="2">
    <source>
        <dbReference type="ARBA" id="ARBA00023125"/>
    </source>
</evidence>
<keyword evidence="2" id="KW-0238">DNA-binding</keyword>
<dbReference type="EC" id="2.7.1.2" evidence="6"/>
<dbReference type="Gene3D" id="1.10.10.10">
    <property type="entry name" value="Winged helix-like DNA-binding domain superfamily/Winged helix DNA-binding domain"/>
    <property type="match status" value="1"/>
</dbReference>
<keyword evidence="3" id="KW-0804">Transcription</keyword>